<evidence type="ECO:0000313" key="2">
    <source>
        <dbReference type="Proteomes" id="UP001156870"/>
    </source>
</evidence>
<dbReference type="Proteomes" id="UP001156870">
    <property type="component" value="Unassembled WGS sequence"/>
</dbReference>
<sequence>MKFRLDESDTCTVLEIDPFSKTASAPFDAAIAVTALHGLGEEIHISILKYGAYTKESIAVYATTLNLANRIAHKAVDAKGLKYVFENINPVAEYLMLTKKEKPKCH</sequence>
<comment type="caution">
    <text evidence="1">The sequence shown here is derived from an EMBL/GenBank/DDBJ whole genome shotgun (WGS) entry which is preliminary data.</text>
</comment>
<proteinExistence type="predicted"/>
<evidence type="ECO:0000313" key="1">
    <source>
        <dbReference type="EMBL" id="GLS26181.1"/>
    </source>
</evidence>
<gene>
    <name evidence="1" type="ORF">GCM10007877_18960</name>
</gene>
<keyword evidence="2" id="KW-1185">Reference proteome</keyword>
<dbReference type="EMBL" id="BSPD01000039">
    <property type="protein sequence ID" value="GLS26181.1"/>
    <property type="molecule type" value="Genomic_DNA"/>
</dbReference>
<accession>A0AA37WNL0</accession>
<organism evidence="1 2">
    <name type="scientific">Marinibactrum halimedae</name>
    <dbReference type="NCBI Taxonomy" id="1444977"/>
    <lineage>
        <taxon>Bacteria</taxon>
        <taxon>Pseudomonadati</taxon>
        <taxon>Pseudomonadota</taxon>
        <taxon>Gammaproteobacteria</taxon>
        <taxon>Cellvibrionales</taxon>
        <taxon>Cellvibrionaceae</taxon>
        <taxon>Marinibactrum</taxon>
    </lineage>
</organism>
<protein>
    <submittedName>
        <fullName evidence="1">Uncharacterized protein</fullName>
    </submittedName>
</protein>
<name>A0AA37WNL0_9GAMM</name>
<dbReference type="RefSeq" id="WP_232593080.1">
    <property type="nucleotide sequence ID" value="NZ_BSPD01000039.1"/>
</dbReference>
<dbReference type="AlphaFoldDB" id="A0AA37WNL0"/>
<reference evidence="1 2" key="1">
    <citation type="journal article" date="2014" name="Int. J. Syst. Evol. Microbiol.">
        <title>Complete genome sequence of Corynebacterium casei LMG S-19264T (=DSM 44701T), isolated from a smear-ripened cheese.</title>
        <authorList>
            <consortium name="US DOE Joint Genome Institute (JGI-PGF)"/>
            <person name="Walter F."/>
            <person name="Albersmeier A."/>
            <person name="Kalinowski J."/>
            <person name="Ruckert C."/>
        </authorList>
    </citation>
    <scope>NUCLEOTIDE SEQUENCE [LARGE SCALE GENOMIC DNA]</scope>
    <source>
        <strain evidence="1 2">NBRC 110095</strain>
    </source>
</reference>